<comment type="caution">
    <text evidence="1">The sequence shown here is derived from an EMBL/GenBank/DDBJ whole genome shotgun (WGS) entry which is preliminary data.</text>
</comment>
<gene>
    <name evidence="1" type="ORF">GSLYS_00004442001</name>
</gene>
<proteinExistence type="predicted"/>
<evidence type="ECO:0000313" key="1">
    <source>
        <dbReference type="EMBL" id="CAL1530309.1"/>
    </source>
</evidence>
<reference evidence="1 2" key="1">
    <citation type="submission" date="2024-04" db="EMBL/GenBank/DDBJ databases">
        <authorList>
            <consortium name="Genoscope - CEA"/>
            <person name="William W."/>
        </authorList>
    </citation>
    <scope>NUCLEOTIDE SEQUENCE [LARGE SCALE GENOMIC DNA]</scope>
</reference>
<evidence type="ECO:0000313" key="2">
    <source>
        <dbReference type="Proteomes" id="UP001497497"/>
    </source>
</evidence>
<dbReference type="EMBL" id="CAXITT010000066">
    <property type="protein sequence ID" value="CAL1530309.1"/>
    <property type="molecule type" value="Genomic_DNA"/>
</dbReference>
<sequence length="190" mass="20397">MGNEGKIIITPVWFLCSANNISDTRDLTTPISTNDYVPKCFRVIFMTDNNEGGQFTTKGPLRPRISHLCPLIQSVHVNSKSLLQAKSFNMLKLVVLALLVLAVSAQDLAAQKAHVMCVIDSQLSSASCKRTAKAQVNAAADAASGCATLETFHGLLGIIGCNAHDYDILHKLICEHIVIPCDHATTVAPA</sequence>
<dbReference type="AlphaFoldDB" id="A0AAV2H9B8"/>
<dbReference type="Proteomes" id="UP001497497">
    <property type="component" value="Unassembled WGS sequence"/>
</dbReference>
<keyword evidence="2" id="KW-1185">Reference proteome</keyword>
<name>A0AAV2H9B8_LYMST</name>
<organism evidence="1 2">
    <name type="scientific">Lymnaea stagnalis</name>
    <name type="common">Great pond snail</name>
    <name type="synonym">Helix stagnalis</name>
    <dbReference type="NCBI Taxonomy" id="6523"/>
    <lineage>
        <taxon>Eukaryota</taxon>
        <taxon>Metazoa</taxon>
        <taxon>Spiralia</taxon>
        <taxon>Lophotrochozoa</taxon>
        <taxon>Mollusca</taxon>
        <taxon>Gastropoda</taxon>
        <taxon>Heterobranchia</taxon>
        <taxon>Euthyneura</taxon>
        <taxon>Panpulmonata</taxon>
        <taxon>Hygrophila</taxon>
        <taxon>Lymnaeoidea</taxon>
        <taxon>Lymnaeidae</taxon>
        <taxon>Lymnaea</taxon>
    </lineage>
</organism>
<accession>A0AAV2H9B8</accession>
<protein>
    <submittedName>
        <fullName evidence="1">Uncharacterized protein</fullName>
    </submittedName>
</protein>